<evidence type="ECO:0000313" key="3">
    <source>
        <dbReference type="Proteomes" id="UP000305517"/>
    </source>
</evidence>
<organism evidence="2 3">
    <name type="scientific">Hymenobacter jeollabukensis</name>
    <dbReference type="NCBI Taxonomy" id="2025313"/>
    <lineage>
        <taxon>Bacteria</taxon>
        <taxon>Pseudomonadati</taxon>
        <taxon>Bacteroidota</taxon>
        <taxon>Cytophagia</taxon>
        <taxon>Cytophagales</taxon>
        <taxon>Hymenobacteraceae</taxon>
        <taxon>Hymenobacter</taxon>
    </lineage>
</organism>
<protein>
    <submittedName>
        <fullName evidence="2">Uncharacterized protein</fullName>
    </submittedName>
</protein>
<name>A0A5R8WP61_9BACT</name>
<dbReference type="AlphaFoldDB" id="A0A5R8WP61"/>
<proteinExistence type="predicted"/>
<evidence type="ECO:0000256" key="1">
    <source>
        <dbReference type="SAM" id="Phobius"/>
    </source>
</evidence>
<dbReference type="Proteomes" id="UP000305517">
    <property type="component" value="Unassembled WGS sequence"/>
</dbReference>
<feature type="transmembrane region" description="Helical" evidence="1">
    <location>
        <begin position="96"/>
        <end position="118"/>
    </location>
</feature>
<feature type="transmembrane region" description="Helical" evidence="1">
    <location>
        <begin position="66"/>
        <end position="84"/>
    </location>
</feature>
<sequence>MRPPADPAVAFGPAHEIGMSGPAVAPACFRGQQLRGEFLADSAVRSDCGRYVVLSQFRPSKRTQRWRTGAAAGFVLVFAVAIGTDKWPWLDAVAGGLAVAAAVLLAGVTVGGAFLSLLAPLTGAGRFGGPFRLLLLDEHTGQCWVQRGGDEVIVPLELNRAGRLRYQPALADWAPRTVKVGTATFRKRRPEQVFAAAELLA</sequence>
<comment type="caution">
    <text evidence="2">The sequence shown here is derived from an EMBL/GenBank/DDBJ whole genome shotgun (WGS) entry which is preliminary data.</text>
</comment>
<keyword evidence="3" id="KW-1185">Reference proteome</keyword>
<gene>
    <name evidence="2" type="ORF">FDY95_16720</name>
</gene>
<keyword evidence="1" id="KW-0472">Membrane</keyword>
<dbReference type="RefSeq" id="WP_138079517.1">
    <property type="nucleotide sequence ID" value="NZ_VAJM01000008.1"/>
</dbReference>
<evidence type="ECO:0000313" key="2">
    <source>
        <dbReference type="EMBL" id="TLM91233.1"/>
    </source>
</evidence>
<keyword evidence="1" id="KW-1133">Transmembrane helix</keyword>
<reference evidence="2 3" key="1">
    <citation type="submission" date="2019-05" db="EMBL/GenBank/DDBJ databases">
        <title>Hymenobacter edaphi sp. nov., isolated from abandoned arsenic-contaminated farmland soil.</title>
        <authorList>
            <person name="Nie L."/>
        </authorList>
    </citation>
    <scope>NUCLEOTIDE SEQUENCE [LARGE SCALE GENOMIC DNA]</scope>
    <source>
        <strain evidence="2 3">1-3-3-8</strain>
    </source>
</reference>
<dbReference type="EMBL" id="VAJM01000008">
    <property type="protein sequence ID" value="TLM91233.1"/>
    <property type="molecule type" value="Genomic_DNA"/>
</dbReference>
<keyword evidence="1" id="KW-0812">Transmembrane</keyword>
<accession>A0A5R8WP61</accession>